<name>A0A330L2D1_9BACT</name>
<dbReference type="InParanoid" id="A0A330L2D1"/>
<protein>
    <submittedName>
        <fullName evidence="1">Uncharacterized protein</fullName>
    </submittedName>
</protein>
<dbReference type="EMBL" id="OUNR01000001">
    <property type="protein sequence ID" value="SPP63918.1"/>
    <property type="molecule type" value="Genomic_DNA"/>
</dbReference>
<dbReference type="AlphaFoldDB" id="A0A330L2D1"/>
<reference evidence="2" key="1">
    <citation type="submission" date="2018-04" db="EMBL/GenBank/DDBJ databases">
        <authorList>
            <person name="Lucker S."/>
            <person name="Sakoula D."/>
        </authorList>
    </citation>
    <scope>NUCLEOTIDE SEQUENCE [LARGE SCALE GENOMIC DNA]</scope>
</reference>
<dbReference type="Proteomes" id="UP000248168">
    <property type="component" value="Unassembled WGS sequence"/>
</dbReference>
<sequence>MIQDSNRLLQGDSPVFQELATTMGRSMIDGQSGGISCERRLAAAWMSRGLDDRAPAPT</sequence>
<evidence type="ECO:0000313" key="2">
    <source>
        <dbReference type="Proteomes" id="UP000248168"/>
    </source>
</evidence>
<keyword evidence="2" id="KW-1185">Reference proteome</keyword>
<organism evidence="1 2">
    <name type="scientific">Nitrospira lenta</name>
    <dbReference type="NCBI Taxonomy" id="1436998"/>
    <lineage>
        <taxon>Bacteria</taxon>
        <taxon>Pseudomonadati</taxon>
        <taxon>Nitrospirota</taxon>
        <taxon>Nitrospiria</taxon>
        <taxon>Nitrospirales</taxon>
        <taxon>Nitrospiraceae</taxon>
        <taxon>Nitrospira</taxon>
    </lineage>
</organism>
<gene>
    <name evidence="1" type="ORF">NITLEN_11004</name>
</gene>
<evidence type="ECO:0000313" key="1">
    <source>
        <dbReference type="EMBL" id="SPP63918.1"/>
    </source>
</evidence>
<accession>A0A330L2D1</accession>
<proteinExistence type="predicted"/>